<keyword evidence="11" id="KW-1185">Reference proteome</keyword>
<comment type="subcellular location">
    <subcellularLocation>
        <location evidence="8">Mitochondrion matrix</location>
    </subcellularLocation>
</comment>
<dbReference type="SUPFAM" id="SSF55874">
    <property type="entry name" value="ATPase domain of HSP90 chaperone/DNA topoisomerase II/histidine kinase"/>
    <property type="match status" value="1"/>
</dbReference>
<dbReference type="GO" id="GO:0005759">
    <property type="term" value="C:mitochondrial matrix"/>
    <property type="evidence" value="ECO:0007669"/>
    <property type="project" value="UniProtKB-SubCell"/>
</dbReference>
<dbReference type="InterPro" id="IPR036890">
    <property type="entry name" value="HATPase_C_sf"/>
</dbReference>
<evidence type="ECO:0000256" key="8">
    <source>
        <dbReference type="RuleBase" id="RU366032"/>
    </source>
</evidence>
<dbReference type="GO" id="GO:0010906">
    <property type="term" value="P:regulation of glucose metabolic process"/>
    <property type="evidence" value="ECO:0007669"/>
    <property type="project" value="TreeGrafter"/>
</dbReference>
<dbReference type="Pfam" id="PF02518">
    <property type="entry name" value="HATPase_c"/>
    <property type="match status" value="1"/>
</dbReference>
<evidence type="ECO:0000256" key="1">
    <source>
        <dbReference type="ARBA" id="ARBA00006155"/>
    </source>
</evidence>
<dbReference type="PANTHER" id="PTHR11947:SF20">
    <property type="entry name" value="[3-METHYL-2-OXOBUTANOATE DEHYDROGENASE [LIPOAMIDE]] KINASE, MITOCHONDRIAL"/>
    <property type="match status" value="1"/>
</dbReference>
<dbReference type="SUPFAM" id="SSF69012">
    <property type="entry name" value="alpha-ketoacid dehydrogenase kinase, N-terminal domain"/>
    <property type="match status" value="1"/>
</dbReference>
<dbReference type="InterPro" id="IPR018955">
    <property type="entry name" value="BCDHK/PDK_N"/>
</dbReference>
<evidence type="ECO:0000256" key="9">
    <source>
        <dbReference type="SAM" id="MobiDB-lite"/>
    </source>
</evidence>
<evidence type="ECO:0000256" key="4">
    <source>
        <dbReference type="ARBA" id="ARBA00022741"/>
    </source>
</evidence>
<evidence type="ECO:0000256" key="2">
    <source>
        <dbReference type="ARBA" id="ARBA00022553"/>
    </source>
</evidence>
<protein>
    <recommendedName>
        <fullName evidence="8">Protein-serine/threonine kinase</fullName>
        <ecNumber evidence="8">2.7.11.-</ecNumber>
    </recommendedName>
</protein>
<dbReference type="PANTHER" id="PTHR11947">
    <property type="entry name" value="PYRUVATE DEHYDROGENASE KINASE"/>
    <property type="match status" value="1"/>
</dbReference>
<feature type="compositionally biased region" description="Low complexity" evidence="9">
    <location>
        <begin position="105"/>
        <end position="126"/>
    </location>
</feature>
<evidence type="ECO:0000256" key="3">
    <source>
        <dbReference type="ARBA" id="ARBA00022679"/>
    </source>
</evidence>
<dbReference type="InterPro" id="IPR036784">
    <property type="entry name" value="AK/P_DHK_N_sf"/>
</dbReference>
<dbReference type="SMART" id="SM00387">
    <property type="entry name" value="HATPase_c"/>
    <property type="match status" value="1"/>
</dbReference>
<dbReference type="InterPro" id="IPR003594">
    <property type="entry name" value="HATPase_dom"/>
</dbReference>
<keyword evidence="6 8" id="KW-0067">ATP-binding</keyword>
<feature type="domain" description="Histidine kinase/HSP90-like ATPase" evidence="10">
    <location>
        <begin position="349"/>
        <end position="486"/>
    </location>
</feature>
<keyword evidence="7 8" id="KW-0496">Mitochondrion</keyword>
<dbReference type="EC" id="2.7.11.-" evidence="8"/>
<sequence length="798" mass="87987">LKKMVNIRFRLRNPVFSTSGLGSSSASQTMLDCLSFMVKKEIQHSSPVMTSDSRRGPWGSNICSHKRQMRTLSACCSGASPVRCRSMSKLSNSRLALRSNEFLDSSRNSSAGTAANSGNGSNGNSSLERERTRSVTSYYNQSAIDAAAKKNSVRLTPASLLYSGRATDENYVLRSAQYLQKELPVRIAHRIDDFRSLPFIIGCNPTILSVHELYIRAFHILSDYPTVTNLAEEEQYSGVVRQLLDDHKDVVTMLAEGFRECSRHIRDPHLVRQFLDKTLTSRLGIRLLCEHHLALRQERPDFVGVVCTRFCPGDLIDSRAAHVAKLCQMKYGLAPAVKINGNRKAAFSYIIQPVEYIVTEVLKNAFRATVEHNRAKVGSLPEVTITVANNDVDFIIRFSDRGGGIAHDIATSIFEYHFSTSGKHSDENESFFDRVSESRSVGPMHGFGFGLPTSRAYAHYLGGRLTFETMQGKWHLLSSLRYMASPGLQLNTLAKPFECIALPFTRVLGGVCGSKPNSSQATSLTSAIELHSLCMHECRIDAHNVCKVLRKFSSAAIKVASVPVEGVPDLVTDDAADASVQQVVGGALQVDLGSQQSQDSSSTLRFMVCLTSLTILFTESKLSFTKALVNISNTIRLKRFFVWQEVHNRESGLQPYKVIQRSLSGLQLAIQLCDNVYKKQHFPNKKVRRQRNSIARLSSQCDYELSPVEIDCLGGEGVALLEAAAGEAVEVLARVRGQVYVALQQCACTDAGLAASVQLKTVAKSRECIASPLYRGRGGECRSAAYSCRIRSVPALKQ</sequence>
<keyword evidence="4 8" id="KW-0547">Nucleotide-binding</keyword>
<proteinExistence type="inferred from homology"/>
<evidence type="ECO:0000259" key="10">
    <source>
        <dbReference type="SMART" id="SM00387"/>
    </source>
</evidence>
<dbReference type="InterPro" id="IPR039028">
    <property type="entry name" value="BCKD/PDK"/>
</dbReference>
<evidence type="ECO:0000256" key="5">
    <source>
        <dbReference type="ARBA" id="ARBA00022777"/>
    </source>
</evidence>
<keyword evidence="3 8" id="KW-0808">Transferase</keyword>
<dbReference type="GO" id="GO:0005524">
    <property type="term" value="F:ATP binding"/>
    <property type="evidence" value="ECO:0007669"/>
    <property type="project" value="UniProtKB-UniRule"/>
</dbReference>
<keyword evidence="2" id="KW-0597">Phosphoprotein</keyword>
<accession>A0A1I8H9D1</accession>
<evidence type="ECO:0000256" key="6">
    <source>
        <dbReference type="ARBA" id="ARBA00022840"/>
    </source>
</evidence>
<dbReference type="AlphaFoldDB" id="A0A1I8H9D1"/>
<evidence type="ECO:0000313" key="11">
    <source>
        <dbReference type="Proteomes" id="UP000095280"/>
    </source>
</evidence>
<dbReference type="Pfam" id="PF10436">
    <property type="entry name" value="BCDHK_Adom3"/>
    <property type="match status" value="1"/>
</dbReference>
<evidence type="ECO:0000256" key="7">
    <source>
        <dbReference type="ARBA" id="ARBA00023128"/>
    </source>
</evidence>
<dbReference type="Gene3D" id="1.20.140.20">
    <property type="entry name" value="Alpha-ketoacid/pyruvate dehydrogenase kinase, N-terminal domain"/>
    <property type="match status" value="1"/>
</dbReference>
<name>A0A1I8H9D1_9PLAT</name>
<organism evidence="11 12">
    <name type="scientific">Macrostomum lignano</name>
    <dbReference type="NCBI Taxonomy" id="282301"/>
    <lineage>
        <taxon>Eukaryota</taxon>
        <taxon>Metazoa</taxon>
        <taxon>Spiralia</taxon>
        <taxon>Lophotrochozoa</taxon>
        <taxon>Platyhelminthes</taxon>
        <taxon>Rhabditophora</taxon>
        <taxon>Macrostomorpha</taxon>
        <taxon>Macrostomida</taxon>
        <taxon>Macrostomidae</taxon>
        <taxon>Macrostomum</taxon>
    </lineage>
</organism>
<dbReference type="Proteomes" id="UP000095280">
    <property type="component" value="Unplaced"/>
</dbReference>
<keyword evidence="5 8" id="KW-0418">Kinase</keyword>
<comment type="similarity">
    <text evidence="1 8">Belongs to the PDK/BCKDK protein kinase family.</text>
</comment>
<feature type="region of interest" description="Disordered" evidence="9">
    <location>
        <begin position="105"/>
        <end position="132"/>
    </location>
</feature>
<dbReference type="GO" id="GO:0004740">
    <property type="term" value="F:pyruvate dehydrogenase (acetyl-transferring) kinase activity"/>
    <property type="evidence" value="ECO:0007669"/>
    <property type="project" value="TreeGrafter"/>
</dbReference>
<dbReference type="Gene3D" id="3.30.565.10">
    <property type="entry name" value="Histidine kinase-like ATPase, C-terminal domain"/>
    <property type="match status" value="1"/>
</dbReference>
<evidence type="ECO:0000313" key="12">
    <source>
        <dbReference type="WBParaSite" id="maker-uti_cns_0004950-snap-gene-0.5-mRNA-1"/>
    </source>
</evidence>
<reference evidence="12" key="1">
    <citation type="submission" date="2016-11" db="UniProtKB">
        <authorList>
            <consortium name="WormBaseParasite"/>
        </authorList>
    </citation>
    <scope>IDENTIFICATION</scope>
</reference>
<dbReference type="WBParaSite" id="maker-uti_cns_0004950-snap-gene-0.5-mRNA-1">
    <property type="protein sequence ID" value="maker-uti_cns_0004950-snap-gene-0.5-mRNA-1"/>
    <property type="gene ID" value="maker-uti_cns_0004950-snap-gene-0.5"/>
</dbReference>